<reference evidence="1" key="1">
    <citation type="submission" date="2021-02" db="EMBL/GenBank/DDBJ databases">
        <authorList>
            <person name="Nowell W R."/>
        </authorList>
    </citation>
    <scope>NUCLEOTIDE SEQUENCE</scope>
</reference>
<name>A0A818VVC0_9BILA</name>
<dbReference type="Proteomes" id="UP000663865">
    <property type="component" value="Unassembled WGS sequence"/>
</dbReference>
<protein>
    <submittedName>
        <fullName evidence="1">Uncharacterized protein</fullName>
    </submittedName>
</protein>
<sequence length="352" mass="38344">RANSLRNNYDNLLSAAWREPSHKFAPFSLNQLVGKRIIYGGHLTSTKFAPKYEGSFKIISVRPNERSYEISLMVNEITPAWGKVIRVHHSHLRPWVPRPNYLAAFDLGGEAFPPSAQLNKILPNHNNKINNFGKQSLTTPCANSFFSNNFLGFVPAAPPTPPGELGGNSPTPSVVENPAGPQINVNRGGGIPGTPQPLPATQGGLNFSTPININFAPETINTSPIVNDLSNLNNSSLTVQEPFEGFPRLNPSLEEALSRLESLLESPPKLNTIPIVPNIAEIPVELNIETTVPPTVAVQPPVIEVPININMDTTPPENINLRDRLTSLSPVTNPMLSRLRSTNAKPSGFYKS</sequence>
<evidence type="ECO:0000313" key="3">
    <source>
        <dbReference type="Proteomes" id="UP000663865"/>
    </source>
</evidence>
<feature type="non-terminal residue" evidence="1">
    <location>
        <position position="1"/>
    </location>
</feature>
<dbReference type="AlphaFoldDB" id="A0A818VVC0"/>
<evidence type="ECO:0000313" key="2">
    <source>
        <dbReference type="EMBL" id="CAF4884403.1"/>
    </source>
</evidence>
<dbReference type="EMBL" id="CAJOBS010004599">
    <property type="protein sequence ID" value="CAF4884403.1"/>
    <property type="molecule type" value="Genomic_DNA"/>
</dbReference>
<dbReference type="Proteomes" id="UP000663838">
    <property type="component" value="Unassembled WGS sequence"/>
</dbReference>
<evidence type="ECO:0000313" key="1">
    <source>
        <dbReference type="EMBL" id="CAF3716352.1"/>
    </source>
</evidence>
<comment type="caution">
    <text evidence="1">The sequence shown here is derived from an EMBL/GenBank/DDBJ whole genome shotgun (WGS) entry which is preliminary data.</text>
</comment>
<proteinExistence type="predicted"/>
<organism evidence="1 3">
    <name type="scientific">Rotaria socialis</name>
    <dbReference type="NCBI Taxonomy" id="392032"/>
    <lineage>
        <taxon>Eukaryota</taxon>
        <taxon>Metazoa</taxon>
        <taxon>Spiralia</taxon>
        <taxon>Gnathifera</taxon>
        <taxon>Rotifera</taxon>
        <taxon>Eurotatoria</taxon>
        <taxon>Bdelloidea</taxon>
        <taxon>Philodinida</taxon>
        <taxon>Philodinidae</taxon>
        <taxon>Rotaria</taxon>
    </lineage>
</organism>
<dbReference type="EMBL" id="CAJNYV010005020">
    <property type="protein sequence ID" value="CAF3716352.1"/>
    <property type="molecule type" value="Genomic_DNA"/>
</dbReference>
<accession>A0A818VVC0</accession>
<gene>
    <name evidence="1" type="ORF">KIK155_LOCUS27681</name>
    <name evidence="2" type="ORF">TOA249_LOCUS29510</name>
</gene>